<keyword evidence="10" id="KW-1185">Reference proteome</keyword>
<dbReference type="EC" id="5.6.2.1" evidence="3"/>
<comment type="similarity">
    <text evidence="2">Belongs to the type IB topoisomerase family.</text>
</comment>
<dbReference type="PRINTS" id="PR00416">
    <property type="entry name" value="EUTPISMRASEI"/>
</dbReference>
<evidence type="ECO:0000313" key="10">
    <source>
        <dbReference type="Proteomes" id="UP001629059"/>
    </source>
</evidence>
<evidence type="ECO:0000256" key="5">
    <source>
        <dbReference type="ARBA" id="ARBA00023125"/>
    </source>
</evidence>
<gene>
    <name evidence="9" type="ORF">ABS768_01375</name>
</gene>
<dbReference type="SUPFAM" id="SSF56349">
    <property type="entry name" value="DNA breaking-rejoining enzymes"/>
    <property type="match status" value="1"/>
</dbReference>
<evidence type="ECO:0000313" key="9">
    <source>
        <dbReference type="EMBL" id="MFL9836127.1"/>
    </source>
</evidence>
<dbReference type="Gene3D" id="1.10.132.120">
    <property type="match status" value="1"/>
</dbReference>
<keyword evidence="4" id="KW-0799">Topoisomerase</keyword>
<dbReference type="InterPro" id="IPR049331">
    <property type="entry name" value="Top1B_N_bact"/>
</dbReference>
<evidence type="ECO:0000256" key="6">
    <source>
        <dbReference type="ARBA" id="ARBA00023235"/>
    </source>
</evidence>
<dbReference type="Gene3D" id="3.90.15.10">
    <property type="entry name" value="Topoisomerase I, Chain A, domain 3"/>
    <property type="match status" value="1"/>
</dbReference>
<dbReference type="InterPro" id="IPR001631">
    <property type="entry name" value="TopoI"/>
</dbReference>
<dbReference type="InterPro" id="IPR014711">
    <property type="entry name" value="TopoI_cat_a-hlx-sub_euk"/>
</dbReference>
<reference evidence="9 10" key="1">
    <citation type="submission" date="2024-06" db="EMBL/GenBank/DDBJ databases">
        <authorList>
            <person name="Kaempfer P."/>
            <person name="Viver T."/>
        </authorList>
    </citation>
    <scope>NUCLEOTIDE SEQUENCE [LARGE SCALE GENOMIC DNA]</scope>
    <source>
        <strain evidence="9 10">ST-75</strain>
    </source>
</reference>
<dbReference type="Gene3D" id="3.30.66.10">
    <property type="entry name" value="DNA topoisomerase I domain"/>
    <property type="match status" value="1"/>
</dbReference>
<dbReference type="EMBL" id="JBELQB010000001">
    <property type="protein sequence ID" value="MFL9836127.1"/>
    <property type="molecule type" value="Genomic_DNA"/>
</dbReference>
<dbReference type="PROSITE" id="PS52038">
    <property type="entry name" value="TOPO_IB_2"/>
    <property type="match status" value="1"/>
</dbReference>
<dbReference type="SUPFAM" id="SSF55869">
    <property type="entry name" value="DNA topoisomerase I domain"/>
    <property type="match status" value="1"/>
</dbReference>
<evidence type="ECO:0000256" key="2">
    <source>
        <dbReference type="ARBA" id="ARBA00006645"/>
    </source>
</evidence>
<protein>
    <recommendedName>
        <fullName evidence="3">DNA topoisomerase</fullName>
        <ecNumber evidence="3">5.6.2.1</ecNumber>
    </recommendedName>
</protein>
<dbReference type="RefSeq" id="WP_408073123.1">
    <property type="nucleotide sequence ID" value="NZ_JBELQB010000001.1"/>
</dbReference>
<dbReference type="Proteomes" id="UP001629059">
    <property type="component" value="Unassembled WGS sequence"/>
</dbReference>
<evidence type="ECO:0000256" key="1">
    <source>
        <dbReference type="ARBA" id="ARBA00000213"/>
    </source>
</evidence>
<accession>A0ABW8Y8H7</accession>
<evidence type="ECO:0000256" key="3">
    <source>
        <dbReference type="ARBA" id="ARBA00012891"/>
    </source>
</evidence>
<evidence type="ECO:0000259" key="8">
    <source>
        <dbReference type="Pfam" id="PF21338"/>
    </source>
</evidence>
<organism evidence="9 10">
    <name type="scientific">Flavobacterium rhizophilum</name>
    <dbReference type="NCBI Taxonomy" id="3163296"/>
    <lineage>
        <taxon>Bacteria</taxon>
        <taxon>Pseudomonadati</taxon>
        <taxon>Bacteroidota</taxon>
        <taxon>Flavobacteriia</taxon>
        <taxon>Flavobacteriales</taxon>
        <taxon>Flavobacteriaceae</taxon>
        <taxon>Flavobacterium</taxon>
    </lineage>
</organism>
<comment type="catalytic activity">
    <reaction evidence="1">
        <text>ATP-independent breakage of single-stranded DNA, followed by passage and rejoining.</text>
        <dbReference type="EC" id="5.6.2.1"/>
    </reaction>
</comment>
<dbReference type="InterPro" id="IPR035447">
    <property type="entry name" value="DNA_topo_I_N_sf"/>
</dbReference>
<evidence type="ECO:0000256" key="4">
    <source>
        <dbReference type="ARBA" id="ARBA00023029"/>
    </source>
</evidence>
<keyword evidence="6" id="KW-0413">Isomerase</keyword>
<dbReference type="Pfam" id="PF21338">
    <property type="entry name" value="Top1B_N_bact"/>
    <property type="match status" value="1"/>
</dbReference>
<evidence type="ECO:0000259" key="7">
    <source>
        <dbReference type="Pfam" id="PF01028"/>
    </source>
</evidence>
<feature type="domain" description="DNA topoisomerase IB N-terminal" evidence="8">
    <location>
        <begin position="49"/>
        <end position="97"/>
    </location>
</feature>
<sequence length="364" mass="41998">MKAVQKMGPRLKNKLEKIGNDPKVTAKAVGLRYSLTSEKGYYRKRKTNGFFYTDNNGNILSDKDVLQRIKKLVIPPAWENVWISPYENGHLQVTGYDKKGRKQYRYHPEWTKIRNQSKFYRLRRFALALPDIRQQVETDLNKKGMPYEKIVALVVKLLELTNIRIGNEAYKKLYGSFGLTTLRDKHVKFEKTTVYFDFTGKKGVKHKIKLQSRRLANLVKKCRDIPGYELFQYYDDDGKHHSIGSADVNAYLKEITGEDFTAKDFRAWAGSLNALCCFHEIGEHTSITDCKKKIVSVLDSVASKLGNTRSVCKKYYVHPTVIASYENGSIWRYKPVSDKEMPFNTEEKALLELLSNENIAEVIA</sequence>
<dbReference type="Pfam" id="PF01028">
    <property type="entry name" value="Topoisom_I"/>
    <property type="match status" value="1"/>
</dbReference>
<name>A0ABW8Y8H7_9FLAO</name>
<dbReference type="InterPro" id="IPR011010">
    <property type="entry name" value="DNA_brk_join_enz"/>
</dbReference>
<keyword evidence="5" id="KW-0238">DNA-binding</keyword>
<dbReference type="InterPro" id="IPR013500">
    <property type="entry name" value="TopoI_cat_euk"/>
</dbReference>
<feature type="domain" description="DNA topoisomerase I catalytic core eukaryotic-type" evidence="7">
    <location>
        <begin position="113"/>
        <end position="326"/>
    </location>
</feature>
<proteinExistence type="inferred from homology"/>
<comment type="caution">
    <text evidence="9">The sequence shown here is derived from an EMBL/GenBank/DDBJ whole genome shotgun (WGS) entry which is preliminary data.</text>
</comment>